<name>A0A679JE90_VARPD</name>
<feature type="region of interest" description="Disordered" evidence="3">
    <location>
        <begin position="175"/>
        <end position="198"/>
    </location>
</feature>
<dbReference type="GO" id="GO:0015074">
    <property type="term" value="P:DNA integration"/>
    <property type="evidence" value="ECO:0007669"/>
    <property type="project" value="UniProtKB-KW"/>
</dbReference>
<dbReference type="Gene3D" id="1.10.443.10">
    <property type="entry name" value="Intergrase catalytic core"/>
    <property type="match status" value="1"/>
</dbReference>
<evidence type="ECO:0008006" key="5">
    <source>
        <dbReference type="Google" id="ProtNLM"/>
    </source>
</evidence>
<feature type="compositionally biased region" description="Basic and acidic residues" evidence="3">
    <location>
        <begin position="177"/>
        <end position="186"/>
    </location>
</feature>
<organism evidence="4">
    <name type="scientific">Variovorax paradoxus</name>
    <dbReference type="NCBI Taxonomy" id="34073"/>
    <lineage>
        <taxon>Bacteria</taxon>
        <taxon>Pseudomonadati</taxon>
        <taxon>Pseudomonadota</taxon>
        <taxon>Betaproteobacteria</taxon>
        <taxon>Burkholderiales</taxon>
        <taxon>Comamonadaceae</taxon>
        <taxon>Variovorax</taxon>
    </lineage>
</organism>
<dbReference type="PANTHER" id="PTHR30349:SF64">
    <property type="entry name" value="PROPHAGE INTEGRASE INTD-RELATED"/>
    <property type="match status" value="1"/>
</dbReference>
<dbReference type="SUPFAM" id="SSF56349">
    <property type="entry name" value="DNA breaking-rejoining enzymes"/>
    <property type="match status" value="1"/>
</dbReference>
<keyword evidence="1" id="KW-0229">DNA integration</keyword>
<evidence type="ECO:0000313" key="4">
    <source>
        <dbReference type="EMBL" id="CAA2108495.1"/>
    </source>
</evidence>
<keyword evidence="2" id="KW-0233">DNA recombination</keyword>
<dbReference type="InterPro" id="IPR013762">
    <property type="entry name" value="Integrase-like_cat_sf"/>
</dbReference>
<proteinExistence type="predicted"/>
<evidence type="ECO:0000256" key="2">
    <source>
        <dbReference type="ARBA" id="ARBA00023172"/>
    </source>
</evidence>
<evidence type="ECO:0000256" key="3">
    <source>
        <dbReference type="SAM" id="MobiDB-lite"/>
    </source>
</evidence>
<dbReference type="AlphaFoldDB" id="A0A679JE90"/>
<protein>
    <recommendedName>
        <fullName evidence="5">Tyr recombinase domain-containing protein</fullName>
    </recommendedName>
</protein>
<dbReference type="PANTHER" id="PTHR30349">
    <property type="entry name" value="PHAGE INTEGRASE-RELATED"/>
    <property type="match status" value="1"/>
</dbReference>
<sequence length="531" mass="60052">MPHRPSAFNDFRNTISTWTVGNVSVADDDDQDRLGRFLAELDQRPAWKATFLEILGRTNNLVEAISGCHQPSQIQVPTATAIQAPVVAPAPAPSPYGSGPAPKNPMRFSAALDSFRDNALKNRTTVPRTTYDRHEFLQKVGQYVVGIDDRLDKDPWVHQIHTHHLTSFMDASAQRVGRQESKETRGSHGTVQTDEDAEAVKTLKPSSLLKRLSDLSSFFTWATQEVQAATENPVNGLEDRRRKLTQQANEEKAEYLPFQSHHLTTIFEPERYLMEGRFSDYFWTPLLGLHLGTRLKELVTMEMRLIGCEEGSGIWYMDVKPEFAKNKNSVRRLPIVQPLIDLGFLEYLQQMRELGAKNLFPHRDLTGKTAMRLPSKLCGDAFAKLLNVCGVVHPQLVFHSFRHTVISALQDGGTPLSTSMQIVGHQAQDHAVRTGLITREEARSVTLSTYTHADRPRMNVQFPLVPLKEALERCVQPPIDYRRLRIAADIVREHTLRQGKEFVSGWPKLRKGYAEEVRRRLAESRSDGHAS</sequence>
<dbReference type="InterPro" id="IPR050090">
    <property type="entry name" value="Tyrosine_recombinase_XerCD"/>
</dbReference>
<reference evidence="4" key="1">
    <citation type="submission" date="2019-12" db="EMBL/GenBank/DDBJ databases">
        <authorList>
            <person name="Cremers G."/>
        </authorList>
    </citation>
    <scope>NUCLEOTIDE SEQUENCE</scope>
    <source>
        <strain evidence="4">Vvax</strain>
    </source>
</reference>
<dbReference type="InterPro" id="IPR011010">
    <property type="entry name" value="DNA_brk_join_enz"/>
</dbReference>
<evidence type="ECO:0000256" key="1">
    <source>
        <dbReference type="ARBA" id="ARBA00022908"/>
    </source>
</evidence>
<dbReference type="GO" id="GO:0003677">
    <property type="term" value="F:DNA binding"/>
    <property type="evidence" value="ECO:0007669"/>
    <property type="project" value="InterPro"/>
</dbReference>
<dbReference type="GO" id="GO:0006310">
    <property type="term" value="P:DNA recombination"/>
    <property type="evidence" value="ECO:0007669"/>
    <property type="project" value="UniProtKB-KW"/>
</dbReference>
<dbReference type="EMBL" id="LR743507">
    <property type="protein sequence ID" value="CAA2108495.1"/>
    <property type="molecule type" value="Genomic_DNA"/>
</dbReference>
<accession>A0A679JE90</accession>
<gene>
    <name evidence="4" type="ORF">VVAX_05004</name>
</gene>